<sequence length="221" mass="24999">MENARVAPHSQRCVPTNLDMNSESGLIHDNTSRAEPLSSGSNRNLPVPIQKLIKSSQRRVVGNMPKPFARGHEILLPHQELSGSGENHRAHGGWSPLYCKYKVKKMKNWLKNQSLLSIEQKKELEMTPTLETDGSVAYTSSKPAPEVSMDKPKGPQKKQKGPKNHQGKGKGKANWHRPYPQGYRIPNLEPLGVNSVFNMARTLMEFTAREQERMKRTFPRK</sequence>
<dbReference type="AlphaFoldDB" id="A0A9Q3PVU7"/>
<comment type="caution">
    <text evidence="2">The sequence shown here is derived from an EMBL/GenBank/DDBJ whole genome shotgun (WGS) entry which is preliminary data.</text>
</comment>
<feature type="compositionally biased region" description="Polar residues" evidence="1">
    <location>
        <begin position="129"/>
        <end position="142"/>
    </location>
</feature>
<dbReference type="Proteomes" id="UP000765509">
    <property type="component" value="Unassembled WGS sequence"/>
</dbReference>
<evidence type="ECO:0000313" key="3">
    <source>
        <dbReference type="Proteomes" id="UP000765509"/>
    </source>
</evidence>
<protein>
    <submittedName>
        <fullName evidence="2">Uncharacterized protein</fullName>
    </submittedName>
</protein>
<evidence type="ECO:0000313" key="2">
    <source>
        <dbReference type="EMBL" id="MBW0574192.1"/>
    </source>
</evidence>
<reference evidence="2" key="1">
    <citation type="submission" date="2021-03" db="EMBL/GenBank/DDBJ databases">
        <title>Draft genome sequence of rust myrtle Austropuccinia psidii MF-1, a brazilian biotype.</title>
        <authorList>
            <person name="Quecine M.C."/>
            <person name="Pachon D.M.R."/>
            <person name="Bonatelli M.L."/>
            <person name="Correr F.H."/>
            <person name="Franceschini L.M."/>
            <person name="Leite T.F."/>
            <person name="Margarido G.R.A."/>
            <person name="Almeida C.A."/>
            <person name="Ferrarezi J.A."/>
            <person name="Labate C.A."/>
        </authorList>
    </citation>
    <scope>NUCLEOTIDE SEQUENCE</scope>
    <source>
        <strain evidence="2">MF-1</strain>
    </source>
</reference>
<feature type="region of interest" description="Disordered" evidence="1">
    <location>
        <begin position="127"/>
        <end position="181"/>
    </location>
</feature>
<evidence type="ECO:0000256" key="1">
    <source>
        <dbReference type="SAM" id="MobiDB-lite"/>
    </source>
</evidence>
<dbReference type="EMBL" id="AVOT02093648">
    <property type="protein sequence ID" value="MBW0574192.1"/>
    <property type="molecule type" value="Genomic_DNA"/>
</dbReference>
<feature type="region of interest" description="Disordered" evidence="1">
    <location>
        <begin position="1"/>
        <end position="45"/>
    </location>
</feature>
<feature type="compositionally biased region" description="Basic residues" evidence="1">
    <location>
        <begin position="154"/>
        <end position="175"/>
    </location>
</feature>
<gene>
    <name evidence="2" type="ORF">O181_113907</name>
</gene>
<accession>A0A9Q3PVU7</accession>
<organism evidence="2 3">
    <name type="scientific">Austropuccinia psidii MF-1</name>
    <dbReference type="NCBI Taxonomy" id="1389203"/>
    <lineage>
        <taxon>Eukaryota</taxon>
        <taxon>Fungi</taxon>
        <taxon>Dikarya</taxon>
        <taxon>Basidiomycota</taxon>
        <taxon>Pucciniomycotina</taxon>
        <taxon>Pucciniomycetes</taxon>
        <taxon>Pucciniales</taxon>
        <taxon>Sphaerophragmiaceae</taxon>
        <taxon>Austropuccinia</taxon>
    </lineage>
</organism>
<name>A0A9Q3PVU7_9BASI</name>
<proteinExistence type="predicted"/>
<keyword evidence="3" id="KW-1185">Reference proteome</keyword>